<dbReference type="PANTHER" id="PTHR47547:SF1">
    <property type="entry name" value="ASPARTATE-PROTON SYMPORTER"/>
    <property type="match status" value="1"/>
</dbReference>
<feature type="transmembrane region" description="Helical" evidence="5">
    <location>
        <begin position="334"/>
        <end position="353"/>
    </location>
</feature>
<gene>
    <name evidence="6" type="ORF">F0357_05480</name>
</gene>
<protein>
    <submittedName>
        <fullName evidence="6">APC family permease</fullName>
    </submittedName>
</protein>
<evidence type="ECO:0000256" key="3">
    <source>
        <dbReference type="ARBA" id="ARBA00022989"/>
    </source>
</evidence>
<feature type="transmembrane region" description="Helical" evidence="5">
    <location>
        <begin position="156"/>
        <end position="176"/>
    </location>
</feature>
<evidence type="ECO:0000256" key="2">
    <source>
        <dbReference type="ARBA" id="ARBA00022692"/>
    </source>
</evidence>
<dbReference type="AlphaFoldDB" id="A0A6A7XZK4"/>
<dbReference type="EMBL" id="VWNA01000001">
    <property type="protein sequence ID" value="MQT12124.1"/>
    <property type="molecule type" value="Genomic_DNA"/>
</dbReference>
<dbReference type="Gene3D" id="1.20.1740.10">
    <property type="entry name" value="Amino acid/polyamine transporter I"/>
    <property type="match status" value="1"/>
</dbReference>
<feature type="transmembrane region" description="Helical" evidence="5">
    <location>
        <begin position="266"/>
        <end position="288"/>
    </location>
</feature>
<evidence type="ECO:0000256" key="4">
    <source>
        <dbReference type="ARBA" id="ARBA00023136"/>
    </source>
</evidence>
<keyword evidence="7" id="KW-1185">Reference proteome</keyword>
<reference evidence="6 7" key="1">
    <citation type="submission" date="2019-09" db="EMBL/GenBank/DDBJ databases">
        <title>Segnochrobactrum spirostomi gen. nov., sp. nov., isolated from the ciliate Spirostomum cf. yagiui and description of a novel family, Segnochrobactraceae fam. nov. within the order Rhizobiales of the class Alphaproteobacteria.</title>
        <authorList>
            <person name="Akter S."/>
            <person name="Shazib S.U.A."/>
            <person name="Shin M.K."/>
        </authorList>
    </citation>
    <scope>NUCLEOTIDE SEQUENCE [LARGE SCALE GENOMIC DNA]</scope>
    <source>
        <strain evidence="6 7">Sp-1</strain>
    </source>
</reference>
<evidence type="ECO:0000256" key="1">
    <source>
        <dbReference type="ARBA" id="ARBA00004141"/>
    </source>
</evidence>
<sequence length="525" mass="54413">MKREIGLIGLTFVGVSGVIGSGWLFIPLQAAQIAGPAAVVAWAIGSLAMLLLALTFAEVSAMLPVAGGLGRLPQFSHGKTVAMVMGWSAWVGYNTIAPFEVDATLHYLSPHFPVLRGGGTGDLSPLGTAIALGLLALYTGLNFYGVKLFARINTGLTWIKIIVPVIVVVVLLSTSFEPANFTAAGGFAPYGVTGIFSAVSAGGVAACCIGFRHTIDLAGETRNPGVTVPAALLLSVLICFLIYSGLQIAFVGALRPADLANGWANLSLPGTFGAIGAVAAGAGIVWLARVVNLGAIAGPFGCAFVSVGSNARLSYALGENGFFPSPIATLSDRGVPAAALLLNLAVSIAMFLFIPFEEMLQICGAAVTLSFAVGPVVLLGLRRIDPQRPRPFRVPGAPAIAAAAFVIATLIIYWGGWDTVWRLGAYLLVGLVLFFARGMRHGLKGLDLAQAWWLIPYFAGIGLASYCSSYGGIGLLPRGVDTLLLAVFALLILAAAVRRPVSRETYERYLATDEAAIASGTAGGH</sequence>
<accession>A0A6A7XZK4</accession>
<organism evidence="6 7">
    <name type="scientific">Segnochrobactrum spirostomi</name>
    <dbReference type="NCBI Taxonomy" id="2608987"/>
    <lineage>
        <taxon>Bacteria</taxon>
        <taxon>Pseudomonadati</taxon>
        <taxon>Pseudomonadota</taxon>
        <taxon>Alphaproteobacteria</taxon>
        <taxon>Hyphomicrobiales</taxon>
        <taxon>Segnochrobactraceae</taxon>
        <taxon>Segnochrobactrum</taxon>
    </lineage>
</organism>
<dbReference type="Proteomes" id="UP000332515">
    <property type="component" value="Unassembled WGS sequence"/>
</dbReference>
<feature type="transmembrane region" description="Helical" evidence="5">
    <location>
        <begin position="479"/>
        <end position="497"/>
    </location>
</feature>
<feature type="transmembrane region" description="Helical" evidence="5">
    <location>
        <begin position="393"/>
        <end position="414"/>
    </location>
</feature>
<keyword evidence="4 5" id="KW-0472">Membrane</keyword>
<feature type="transmembrane region" description="Helical" evidence="5">
    <location>
        <begin position="451"/>
        <end position="473"/>
    </location>
</feature>
<evidence type="ECO:0000313" key="7">
    <source>
        <dbReference type="Proteomes" id="UP000332515"/>
    </source>
</evidence>
<feature type="transmembrane region" description="Helical" evidence="5">
    <location>
        <begin position="123"/>
        <end position="144"/>
    </location>
</feature>
<comment type="subcellular location">
    <subcellularLocation>
        <location evidence="1">Membrane</location>
        <topology evidence="1">Multi-pass membrane protein</topology>
    </subcellularLocation>
</comment>
<keyword evidence="2 5" id="KW-0812">Transmembrane</keyword>
<comment type="caution">
    <text evidence="6">The sequence shown here is derived from an EMBL/GenBank/DDBJ whole genome shotgun (WGS) entry which is preliminary data.</text>
</comment>
<dbReference type="GO" id="GO:0016020">
    <property type="term" value="C:membrane"/>
    <property type="evidence" value="ECO:0007669"/>
    <property type="project" value="UniProtKB-SubCell"/>
</dbReference>
<dbReference type="Pfam" id="PF13520">
    <property type="entry name" value="AA_permease_2"/>
    <property type="match status" value="1"/>
</dbReference>
<feature type="transmembrane region" description="Helical" evidence="5">
    <location>
        <begin position="188"/>
        <end position="211"/>
    </location>
</feature>
<proteinExistence type="predicted"/>
<dbReference type="InterPro" id="IPR052962">
    <property type="entry name" value="AA_Transporter_AGT"/>
</dbReference>
<dbReference type="PANTHER" id="PTHR47547">
    <property type="match status" value="1"/>
</dbReference>
<feature type="transmembrane region" description="Helical" evidence="5">
    <location>
        <begin position="420"/>
        <end position="439"/>
    </location>
</feature>
<dbReference type="PIRSF" id="PIRSF006060">
    <property type="entry name" value="AA_transporter"/>
    <property type="match status" value="1"/>
</dbReference>
<keyword evidence="3 5" id="KW-1133">Transmembrane helix</keyword>
<dbReference type="GO" id="GO:0022857">
    <property type="term" value="F:transmembrane transporter activity"/>
    <property type="evidence" value="ECO:0007669"/>
    <property type="project" value="InterPro"/>
</dbReference>
<feature type="transmembrane region" description="Helical" evidence="5">
    <location>
        <begin position="38"/>
        <end position="59"/>
    </location>
</feature>
<dbReference type="InterPro" id="IPR002293">
    <property type="entry name" value="AA/rel_permease1"/>
</dbReference>
<feature type="transmembrane region" description="Helical" evidence="5">
    <location>
        <begin position="232"/>
        <end position="254"/>
    </location>
</feature>
<feature type="transmembrane region" description="Helical" evidence="5">
    <location>
        <begin position="359"/>
        <end position="381"/>
    </location>
</feature>
<evidence type="ECO:0000256" key="5">
    <source>
        <dbReference type="SAM" id="Phobius"/>
    </source>
</evidence>
<evidence type="ECO:0000313" key="6">
    <source>
        <dbReference type="EMBL" id="MQT12124.1"/>
    </source>
</evidence>
<feature type="transmembrane region" description="Helical" evidence="5">
    <location>
        <begin position="80"/>
        <end position="99"/>
    </location>
</feature>
<name>A0A6A7XZK4_9HYPH</name>
<feature type="transmembrane region" description="Helical" evidence="5">
    <location>
        <begin position="7"/>
        <end position="26"/>
    </location>
</feature>